<dbReference type="Gene3D" id="1.10.220.80">
    <property type="entry name" value="BH2638-like"/>
    <property type="match status" value="1"/>
</dbReference>
<dbReference type="PIRSF" id="PIRSF037260">
    <property type="entry name" value="UPF0223"/>
    <property type="match status" value="1"/>
</dbReference>
<dbReference type="InterPro" id="IPR007920">
    <property type="entry name" value="UPF0223"/>
</dbReference>
<dbReference type="AlphaFoldDB" id="A0A1K2I689"/>
<dbReference type="InterPro" id="IPR023324">
    <property type="entry name" value="BH2638-like_sf"/>
</dbReference>
<sequence>MNLKNYQYPLDSDWTKPEIIQVMRFYQSVEQAYEHQCSVTAFKQAYQDFKQIVPDKAGEKRLGREFEQVSGYSIYQAVQAVNKATGKQFKLR</sequence>
<proteinExistence type="predicted"/>
<dbReference type="NCBIfam" id="NF003353">
    <property type="entry name" value="PRK04387.1"/>
    <property type="match status" value="1"/>
</dbReference>
<protein>
    <submittedName>
        <fullName evidence="1">Uncharacterized protein</fullName>
    </submittedName>
</protein>
<reference evidence="1" key="1">
    <citation type="submission" date="2016-11" db="EMBL/GenBank/DDBJ databases">
        <authorList>
            <person name="Jaros S."/>
            <person name="Januszkiewicz K."/>
            <person name="Wedrychowicz H."/>
        </authorList>
    </citation>
    <scope>NUCLEOTIDE SEQUENCE</scope>
    <source>
        <strain evidence="1">ACA-DC 565</strain>
    </source>
</reference>
<dbReference type="Pfam" id="PF05256">
    <property type="entry name" value="UPF0223"/>
    <property type="match status" value="1"/>
</dbReference>
<dbReference type="SUPFAM" id="SSF158504">
    <property type="entry name" value="BH2638-like"/>
    <property type="match status" value="1"/>
</dbReference>
<organism evidence="1">
    <name type="scientific">Loigolactobacillus rennini</name>
    <dbReference type="NCBI Taxonomy" id="238013"/>
    <lineage>
        <taxon>Bacteria</taxon>
        <taxon>Bacillati</taxon>
        <taxon>Bacillota</taxon>
        <taxon>Bacilli</taxon>
        <taxon>Lactobacillales</taxon>
        <taxon>Lactobacillaceae</taxon>
        <taxon>Loigolactobacillus</taxon>
    </lineage>
</organism>
<evidence type="ECO:0000313" key="1">
    <source>
        <dbReference type="EMBL" id="SFZ87913.1"/>
    </source>
</evidence>
<name>A0A1K2I689_9LACO</name>
<accession>A0A1K2I689</accession>
<dbReference type="EMBL" id="LT634362">
    <property type="protein sequence ID" value="SFZ87913.1"/>
    <property type="molecule type" value="Genomic_DNA"/>
</dbReference>
<gene>
    <name evidence="1" type="ORF">LREN565_1026</name>
</gene>